<dbReference type="Gene3D" id="3.40.50.720">
    <property type="entry name" value="NAD(P)-binding Rossmann-like Domain"/>
    <property type="match status" value="1"/>
</dbReference>
<comment type="caution">
    <text evidence="3">The sequence shown here is derived from an EMBL/GenBank/DDBJ whole genome shotgun (WGS) entry which is preliminary data.</text>
</comment>
<evidence type="ECO:0000313" key="4">
    <source>
        <dbReference type="Proteomes" id="UP000720189"/>
    </source>
</evidence>
<keyword evidence="1" id="KW-0521">NADP</keyword>
<feature type="non-terminal residue" evidence="3">
    <location>
        <position position="1"/>
    </location>
</feature>
<name>A0A9P9GYX2_FUSRE</name>
<evidence type="ECO:0000313" key="3">
    <source>
        <dbReference type="EMBL" id="KAH7247268.1"/>
    </source>
</evidence>
<protein>
    <recommendedName>
        <fullName evidence="5">NmrA-like domain-containing protein</fullName>
    </recommendedName>
</protein>
<evidence type="ECO:0000256" key="1">
    <source>
        <dbReference type="ARBA" id="ARBA00022857"/>
    </source>
</evidence>
<sequence length="174" mass="18925">EARKTDLSYSIVYNNLFPDSGLQAGFLADLAGKRDTLYAGGPFPISMTRLSTVGKGVFSGFKDPEQTKDQHVRIHDGRLSMNDLVEAAQEVTGAEGWTITEGNSADEVAKSNKALSEGIFENWAFLGCIKVASQAEEYGPGFELVHNELLGLKEHSQDKMKSLAKEIAKSILSK</sequence>
<gene>
    <name evidence="3" type="ORF">BKA55DRAFT_513927</name>
</gene>
<dbReference type="InterPro" id="IPR051609">
    <property type="entry name" value="NmrA/Isoflavone_reductase-like"/>
</dbReference>
<dbReference type="EMBL" id="JAGMUX010000010">
    <property type="protein sequence ID" value="KAH7247268.1"/>
    <property type="molecule type" value="Genomic_DNA"/>
</dbReference>
<dbReference type="OrthoDB" id="9974981at2759"/>
<dbReference type="GeneID" id="70217894"/>
<dbReference type="AlphaFoldDB" id="A0A9P9GYX2"/>
<keyword evidence="4" id="KW-1185">Reference proteome</keyword>
<evidence type="ECO:0000256" key="2">
    <source>
        <dbReference type="ARBA" id="ARBA00023002"/>
    </source>
</evidence>
<keyword evidence="2" id="KW-0560">Oxidoreductase</keyword>
<dbReference type="PANTHER" id="PTHR47706">
    <property type="entry name" value="NMRA-LIKE FAMILY PROTEIN"/>
    <property type="match status" value="1"/>
</dbReference>
<evidence type="ECO:0008006" key="5">
    <source>
        <dbReference type="Google" id="ProtNLM"/>
    </source>
</evidence>
<organism evidence="3 4">
    <name type="scientific">Fusarium redolens</name>
    <dbReference type="NCBI Taxonomy" id="48865"/>
    <lineage>
        <taxon>Eukaryota</taxon>
        <taxon>Fungi</taxon>
        <taxon>Dikarya</taxon>
        <taxon>Ascomycota</taxon>
        <taxon>Pezizomycotina</taxon>
        <taxon>Sordariomycetes</taxon>
        <taxon>Hypocreomycetidae</taxon>
        <taxon>Hypocreales</taxon>
        <taxon>Nectriaceae</taxon>
        <taxon>Fusarium</taxon>
        <taxon>Fusarium redolens species complex</taxon>
    </lineage>
</organism>
<proteinExistence type="predicted"/>
<accession>A0A9P9GYX2</accession>
<dbReference type="GO" id="GO:0016491">
    <property type="term" value="F:oxidoreductase activity"/>
    <property type="evidence" value="ECO:0007669"/>
    <property type="project" value="UniProtKB-KW"/>
</dbReference>
<dbReference type="Proteomes" id="UP000720189">
    <property type="component" value="Unassembled WGS sequence"/>
</dbReference>
<reference evidence="3" key="1">
    <citation type="journal article" date="2021" name="Nat. Commun.">
        <title>Genetic determinants of endophytism in the Arabidopsis root mycobiome.</title>
        <authorList>
            <person name="Mesny F."/>
            <person name="Miyauchi S."/>
            <person name="Thiergart T."/>
            <person name="Pickel B."/>
            <person name="Atanasova L."/>
            <person name="Karlsson M."/>
            <person name="Huettel B."/>
            <person name="Barry K.W."/>
            <person name="Haridas S."/>
            <person name="Chen C."/>
            <person name="Bauer D."/>
            <person name="Andreopoulos W."/>
            <person name="Pangilinan J."/>
            <person name="LaButti K."/>
            <person name="Riley R."/>
            <person name="Lipzen A."/>
            <person name="Clum A."/>
            <person name="Drula E."/>
            <person name="Henrissat B."/>
            <person name="Kohler A."/>
            <person name="Grigoriev I.V."/>
            <person name="Martin F.M."/>
            <person name="Hacquard S."/>
        </authorList>
    </citation>
    <scope>NUCLEOTIDE SEQUENCE</scope>
    <source>
        <strain evidence="3">MPI-CAGE-AT-0023</strain>
    </source>
</reference>
<dbReference type="RefSeq" id="XP_046047851.1">
    <property type="nucleotide sequence ID" value="XM_046187940.1"/>
</dbReference>
<dbReference type="PANTHER" id="PTHR47706:SF1">
    <property type="entry name" value="CIPA-LIKE, PUTATIVE (AFU_ORTHOLOGUE AFUA_1G12460)-RELATED"/>
    <property type="match status" value="1"/>
</dbReference>